<evidence type="ECO:0008006" key="7">
    <source>
        <dbReference type="Google" id="ProtNLM"/>
    </source>
</evidence>
<dbReference type="GO" id="GO:0008010">
    <property type="term" value="F:structural constituent of chitin-based larval cuticle"/>
    <property type="evidence" value="ECO:0007669"/>
    <property type="project" value="TreeGrafter"/>
</dbReference>
<feature type="signal peptide" evidence="4">
    <location>
        <begin position="1"/>
        <end position="30"/>
    </location>
</feature>
<gene>
    <name evidence="5" type="ORF">g.30143</name>
    <name evidence="6" type="ORF">g.30144</name>
</gene>
<dbReference type="InterPro" id="IPR031311">
    <property type="entry name" value="CHIT_BIND_RR_consensus"/>
</dbReference>
<dbReference type="PANTHER" id="PTHR10380">
    <property type="entry name" value="CUTICLE PROTEIN"/>
    <property type="match status" value="1"/>
</dbReference>
<feature type="non-terminal residue" evidence="5">
    <location>
        <position position="1"/>
    </location>
</feature>
<dbReference type="InterPro" id="IPR000618">
    <property type="entry name" value="Insect_cuticle"/>
</dbReference>
<evidence type="ECO:0000256" key="1">
    <source>
        <dbReference type="ARBA" id="ARBA00022460"/>
    </source>
</evidence>
<evidence type="ECO:0000313" key="6">
    <source>
        <dbReference type="EMBL" id="JAS51026.1"/>
    </source>
</evidence>
<sequence length="241" mass="26713">DPPHLHYCSGHCTMRTLVILVSCLCGLAVSQRRLAKPIPLGFNPNPYSPQYSPKPPAPTVPTQYDPEPAQQYDPSANSVAYSTPAPFSVTPRQNYDSNSARSKEYVTPIPIIRFDKEQSIDGSYRASYETGNNIIAEETGFLKNVGIKDQEALVQHGSYSYTSPDGTVITVTYTADEGGFRAEGAHLPTPPPVPEEIQKSLDLIYENIRLQQEAAAKDPKLYKALQEQEEGFADNYPQNYR</sequence>
<keyword evidence="4" id="KW-0732">Signal</keyword>
<dbReference type="Pfam" id="PF00379">
    <property type="entry name" value="Chitin_bind_4"/>
    <property type="match status" value="1"/>
</dbReference>
<proteinExistence type="predicted"/>
<evidence type="ECO:0000256" key="2">
    <source>
        <dbReference type="PROSITE-ProRule" id="PRU00497"/>
    </source>
</evidence>
<organism evidence="5">
    <name type="scientific">Cuerna arida</name>
    <dbReference type="NCBI Taxonomy" id="1464854"/>
    <lineage>
        <taxon>Eukaryota</taxon>
        <taxon>Metazoa</taxon>
        <taxon>Ecdysozoa</taxon>
        <taxon>Arthropoda</taxon>
        <taxon>Hexapoda</taxon>
        <taxon>Insecta</taxon>
        <taxon>Pterygota</taxon>
        <taxon>Neoptera</taxon>
        <taxon>Paraneoptera</taxon>
        <taxon>Hemiptera</taxon>
        <taxon>Auchenorrhyncha</taxon>
        <taxon>Membracoidea</taxon>
        <taxon>Cicadellidae</taxon>
        <taxon>Cicadellinae</taxon>
        <taxon>Proconiini</taxon>
        <taxon>Cuerna</taxon>
    </lineage>
</organism>
<dbReference type="InterPro" id="IPR050468">
    <property type="entry name" value="Cuticle_Struct_Prot"/>
</dbReference>
<name>A0A1B6FFW4_9HEMI</name>
<feature type="compositionally biased region" description="Polar residues" evidence="3">
    <location>
        <begin position="90"/>
        <end position="100"/>
    </location>
</feature>
<evidence type="ECO:0000256" key="4">
    <source>
        <dbReference type="SAM" id="SignalP"/>
    </source>
</evidence>
<dbReference type="PROSITE" id="PS00233">
    <property type="entry name" value="CHIT_BIND_RR_1"/>
    <property type="match status" value="1"/>
</dbReference>
<accession>A0A1B6FFW4</accession>
<dbReference type="GO" id="GO:0062129">
    <property type="term" value="C:chitin-based extracellular matrix"/>
    <property type="evidence" value="ECO:0007669"/>
    <property type="project" value="TreeGrafter"/>
</dbReference>
<reference evidence="5" key="1">
    <citation type="submission" date="2015-11" db="EMBL/GenBank/DDBJ databases">
        <title>De novo transcriptome assembly of four potential Pierce s Disease insect vectors from Arizona vineyards.</title>
        <authorList>
            <person name="Tassone E.E."/>
        </authorList>
    </citation>
    <scope>NUCLEOTIDE SEQUENCE</scope>
</reference>
<feature type="compositionally biased region" description="Polar residues" evidence="3">
    <location>
        <begin position="72"/>
        <end position="81"/>
    </location>
</feature>
<dbReference type="PROSITE" id="PS51155">
    <property type="entry name" value="CHIT_BIND_RR_2"/>
    <property type="match status" value="1"/>
</dbReference>
<dbReference type="PANTHER" id="PTHR10380:SF109">
    <property type="entry name" value="CUTICULAR PROTEIN 49AH"/>
    <property type="match status" value="1"/>
</dbReference>
<dbReference type="EMBL" id="GECZ01018743">
    <property type="protein sequence ID" value="JAS51026.1"/>
    <property type="molecule type" value="Transcribed_RNA"/>
</dbReference>
<dbReference type="PRINTS" id="PR00947">
    <property type="entry name" value="CUTICLE"/>
</dbReference>
<protein>
    <recommendedName>
        <fullName evidence="7">Endocuticle structural glycoprotein SgAbd-2</fullName>
    </recommendedName>
</protein>
<evidence type="ECO:0000313" key="5">
    <source>
        <dbReference type="EMBL" id="JAS49091.1"/>
    </source>
</evidence>
<dbReference type="AlphaFoldDB" id="A0A1B6FFW4"/>
<keyword evidence="1 2" id="KW-0193">Cuticle</keyword>
<dbReference type="EMBL" id="GECZ01020678">
    <property type="protein sequence ID" value="JAS49091.1"/>
    <property type="molecule type" value="Transcribed_RNA"/>
</dbReference>
<feature type="region of interest" description="Disordered" evidence="3">
    <location>
        <begin position="46"/>
        <end position="101"/>
    </location>
</feature>
<evidence type="ECO:0000256" key="3">
    <source>
        <dbReference type="SAM" id="MobiDB-lite"/>
    </source>
</evidence>
<feature type="chain" id="PRO_5008582810" description="Endocuticle structural glycoprotein SgAbd-2" evidence="4">
    <location>
        <begin position="31"/>
        <end position="241"/>
    </location>
</feature>